<dbReference type="Proteomes" id="UP000789524">
    <property type="component" value="Unassembled WGS sequence"/>
</dbReference>
<organism evidence="1 2">
    <name type="scientific">Danaus chrysippus</name>
    <name type="common">African queen</name>
    <dbReference type="NCBI Taxonomy" id="151541"/>
    <lineage>
        <taxon>Eukaryota</taxon>
        <taxon>Metazoa</taxon>
        <taxon>Ecdysozoa</taxon>
        <taxon>Arthropoda</taxon>
        <taxon>Hexapoda</taxon>
        <taxon>Insecta</taxon>
        <taxon>Pterygota</taxon>
        <taxon>Neoptera</taxon>
        <taxon>Endopterygota</taxon>
        <taxon>Lepidoptera</taxon>
        <taxon>Glossata</taxon>
        <taxon>Ditrysia</taxon>
        <taxon>Papilionoidea</taxon>
        <taxon>Nymphalidae</taxon>
        <taxon>Danainae</taxon>
        <taxon>Danaini</taxon>
        <taxon>Danaina</taxon>
        <taxon>Danaus</taxon>
        <taxon>Anosia</taxon>
    </lineage>
</organism>
<protein>
    <submittedName>
        <fullName evidence="1">(African queen) hypothetical protein</fullName>
    </submittedName>
</protein>
<gene>
    <name evidence="1" type="ORF">DCHRY22_LOCUS15328</name>
</gene>
<evidence type="ECO:0000313" key="1">
    <source>
        <dbReference type="EMBL" id="CAG9584810.1"/>
    </source>
</evidence>
<accession>A0A8J2RJ19</accession>
<reference evidence="1" key="1">
    <citation type="submission" date="2021-09" db="EMBL/GenBank/DDBJ databases">
        <authorList>
            <person name="Martin H S."/>
        </authorList>
    </citation>
    <scope>NUCLEOTIDE SEQUENCE</scope>
</reference>
<sequence>MSSKVWSRLNVTRKDGSEVKLRFQDFPWDQNKNEILDFCSKYFIKDEAFHKAAGIFKNDEAIAEYRAIISHYYDMIPIHITVCCLDDDSKTIDILGLSMICEFKDQPEKIDFKMFEKKTKEMQDFFNVIKLNSDIKIKDYQSYFEGRGIIVRPDQRGLGMASEFVRLRKEICIDRNIDMTCAWMTSIGTQKAADKYKWKTFYELPVEELEKASGLVFDANVPTFKLMFTTRN</sequence>
<dbReference type="OrthoDB" id="7200114at2759"/>
<proteinExistence type="predicted"/>
<dbReference type="AlphaFoldDB" id="A0A8J2RJ19"/>
<comment type="caution">
    <text evidence="1">The sequence shown here is derived from an EMBL/GenBank/DDBJ whole genome shotgun (WGS) entry which is preliminary data.</text>
</comment>
<evidence type="ECO:0000313" key="2">
    <source>
        <dbReference type="Proteomes" id="UP000789524"/>
    </source>
</evidence>
<name>A0A8J2RJ19_9NEOP</name>
<dbReference type="EMBL" id="CAKASE010000082">
    <property type="protein sequence ID" value="CAG9584810.1"/>
    <property type="molecule type" value="Genomic_DNA"/>
</dbReference>
<dbReference type="Gene3D" id="3.40.630.30">
    <property type="match status" value="1"/>
</dbReference>
<keyword evidence="2" id="KW-1185">Reference proteome</keyword>